<dbReference type="AlphaFoldDB" id="A0A9J6GIM2"/>
<protein>
    <submittedName>
        <fullName evidence="1">Uncharacterized protein</fullName>
    </submittedName>
</protein>
<dbReference type="EMBL" id="JABSTR010000006">
    <property type="protein sequence ID" value="KAH9374408.1"/>
    <property type="molecule type" value="Genomic_DNA"/>
</dbReference>
<organism evidence="1 2">
    <name type="scientific">Haemaphysalis longicornis</name>
    <name type="common">Bush tick</name>
    <dbReference type="NCBI Taxonomy" id="44386"/>
    <lineage>
        <taxon>Eukaryota</taxon>
        <taxon>Metazoa</taxon>
        <taxon>Ecdysozoa</taxon>
        <taxon>Arthropoda</taxon>
        <taxon>Chelicerata</taxon>
        <taxon>Arachnida</taxon>
        <taxon>Acari</taxon>
        <taxon>Parasitiformes</taxon>
        <taxon>Ixodida</taxon>
        <taxon>Ixodoidea</taxon>
        <taxon>Ixodidae</taxon>
        <taxon>Haemaphysalinae</taxon>
        <taxon>Haemaphysalis</taxon>
    </lineage>
</organism>
<proteinExistence type="predicted"/>
<dbReference type="VEuPathDB" id="VectorBase:HLOH_043997"/>
<evidence type="ECO:0000313" key="2">
    <source>
        <dbReference type="Proteomes" id="UP000821853"/>
    </source>
</evidence>
<dbReference type="Proteomes" id="UP000821853">
    <property type="component" value="Chromosome 4"/>
</dbReference>
<dbReference type="OrthoDB" id="6768135at2759"/>
<keyword evidence="2" id="KW-1185">Reference proteome</keyword>
<accession>A0A9J6GIM2</accession>
<gene>
    <name evidence="1" type="ORF">HPB48_014591</name>
</gene>
<name>A0A9J6GIM2_HAELO</name>
<reference evidence="1 2" key="1">
    <citation type="journal article" date="2020" name="Cell">
        <title>Large-Scale Comparative Analyses of Tick Genomes Elucidate Their Genetic Diversity and Vector Capacities.</title>
        <authorList>
            <consortium name="Tick Genome and Microbiome Consortium (TIGMIC)"/>
            <person name="Jia N."/>
            <person name="Wang J."/>
            <person name="Shi W."/>
            <person name="Du L."/>
            <person name="Sun Y."/>
            <person name="Zhan W."/>
            <person name="Jiang J.F."/>
            <person name="Wang Q."/>
            <person name="Zhang B."/>
            <person name="Ji P."/>
            <person name="Bell-Sakyi L."/>
            <person name="Cui X.M."/>
            <person name="Yuan T.T."/>
            <person name="Jiang B.G."/>
            <person name="Yang W.F."/>
            <person name="Lam T.T."/>
            <person name="Chang Q.C."/>
            <person name="Ding S.J."/>
            <person name="Wang X.J."/>
            <person name="Zhu J.G."/>
            <person name="Ruan X.D."/>
            <person name="Zhao L."/>
            <person name="Wei J.T."/>
            <person name="Ye R.Z."/>
            <person name="Que T.C."/>
            <person name="Du C.H."/>
            <person name="Zhou Y.H."/>
            <person name="Cheng J.X."/>
            <person name="Dai P.F."/>
            <person name="Guo W.B."/>
            <person name="Han X.H."/>
            <person name="Huang E.J."/>
            <person name="Li L.F."/>
            <person name="Wei W."/>
            <person name="Gao Y.C."/>
            <person name="Liu J.Z."/>
            <person name="Shao H.Z."/>
            <person name="Wang X."/>
            <person name="Wang C.C."/>
            <person name="Yang T.C."/>
            <person name="Huo Q.B."/>
            <person name="Li W."/>
            <person name="Chen H.Y."/>
            <person name="Chen S.E."/>
            <person name="Zhou L.G."/>
            <person name="Ni X.B."/>
            <person name="Tian J.H."/>
            <person name="Sheng Y."/>
            <person name="Liu T."/>
            <person name="Pan Y.S."/>
            <person name="Xia L.Y."/>
            <person name="Li J."/>
            <person name="Zhao F."/>
            <person name="Cao W.C."/>
        </authorList>
    </citation>
    <scope>NUCLEOTIDE SEQUENCE [LARGE SCALE GENOMIC DNA]</scope>
    <source>
        <strain evidence="1">HaeL-2018</strain>
    </source>
</reference>
<sequence length="142" mass="15950">MLECFMQPMSGSPHMLSDILHSDFFKQLTSDSIHDTILLLLYTDQLEITNPLGSGAGKHKILAVYFFSLNLHRRHRSKLNAIHLLLLATYKAVMRHGLEKVAAPMVEDLNFVHEDGIKGEVLHFAVVTVAICGDNLSIVWRA</sequence>
<comment type="caution">
    <text evidence="1">The sequence shown here is derived from an EMBL/GenBank/DDBJ whole genome shotgun (WGS) entry which is preliminary data.</text>
</comment>
<evidence type="ECO:0000313" key="1">
    <source>
        <dbReference type="EMBL" id="KAH9374408.1"/>
    </source>
</evidence>